<keyword evidence="6" id="KW-0645">Protease</keyword>
<keyword evidence="13" id="KW-1133">Transmembrane helix</keyword>
<dbReference type="Gene3D" id="2.60.40.1730">
    <property type="entry name" value="tricorn interacting facor f3 domain"/>
    <property type="match status" value="1"/>
</dbReference>
<name>A0ABT2GC92_9MICO</name>
<proteinExistence type="inferred from homology"/>
<comment type="cofactor">
    <cofactor evidence="2">
        <name>Zn(2+)</name>
        <dbReference type="ChEBI" id="CHEBI:29105"/>
    </cofactor>
</comment>
<evidence type="ECO:0000256" key="4">
    <source>
        <dbReference type="ARBA" id="ARBA00012564"/>
    </source>
</evidence>
<dbReference type="PANTHER" id="PTHR11533:SF297">
    <property type="entry name" value="AMINOPEPTIDASE N"/>
    <property type="match status" value="1"/>
</dbReference>
<evidence type="ECO:0000259" key="15">
    <source>
        <dbReference type="Pfam" id="PF17900"/>
    </source>
</evidence>
<comment type="similarity">
    <text evidence="3">Belongs to the peptidase M1 family.</text>
</comment>
<keyword evidence="13" id="KW-0812">Transmembrane</keyword>
<dbReference type="PANTHER" id="PTHR11533">
    <property type="entry name" value="PROTEASE M1 ZINC METALLOPROTEASE"/>
    <property type="match status" value="1"/>
</dbReference>
<keyword evidence="10" id="KW-0482">Metalloprotease</keyword>
<organism evidence="16 17">
    <name type="scientific">Herbiconiux gentiana</name>
    <dbReference type="NCBI Taxonomy" id="2970912"/>
    <lineage>
        <taxon>Bacteria</taxon>
        <taxon>Bacillati</taxon>
        <taxon>Actinomycetota</taxon>
        <taxon>Actinomycetes</taxon>
        <taxon>Micrococcales</taxon>
        <taxon>Microbacteriaceae</taxon>
        <taxon>Herbiconiux</taxon>
    </lineage>
</organism>
<evidence type="ECO:0000256" key="3">
    <source>
        <dbReference type="ARBA" id="ARBA00010136"/>
    </source>
</evidence>
<dbReference type="CDD" id="cd09603">
    <property type="entry name" value="M1_APN_like"/>
    <property type="match status" value="1"/>
</dbReference>
<evidence type="ECO:0000256" key="1">
    <source>
        <dbReference type="ARBA" id="ARBA00000098"/>
    </source>
</evidence>
<keyword evidence="7" id="KW-0479">Metal-binding</keyword>
<dbReference type="InterPro" id="IPR042097">
    <property type="entry name" value="Aminopeptidase_N-like_N_sf"/>
</dbReference>
<feature type="transmembrane region" description="Helical" evidence="13">
    <location>
        <begin position="16"/>
        <end position="35"/>
    </location>
</feature>
<evidence type="ECO:0000256" key="11">
    <source>
        <dbReference type="ARBA" id="ARBA00029811"/>
    </source>
</evidence>
<dbReference type="EC" id="3.4.11.2" evidence="4"/>
<protein>
    <recommendedName>
        <fullName evidence="5">Aminopeptidase N</fullName>
        <ecNumber evidence="4">3.4.11.2</ecNumber>
    </recommendedName>
    <alternativeName>
        <fullName evidence="11">Alanine aminopeptidase</fullName>
    </alternativeName>
    <alternativeName>
        <fullName evidence="12">Lysyl aminopeptidase</fullName>
    </alternativeName>
</protein>
<reference evidence="16" key="1">
    <citation type="submission" date="2022-08" db="EMBL/GenBank/DDBJ databases">
        <authorList>
            <person name="Deng Y."/>
            <person name="Han X.-F."/>
            <person name="Zhang Y.-Q."/>
        </authorList>
    </citation>
    <scope>NUCLEOTIDE SEQUENCE</scope>
    <source>
        <strain evidence="16">CPCC 205716</strain>
    </source>
</reference>
<evidence type="ECO:0000313" key="16">
    <source>
        <dbReference type="EMBL" id="MCS5713834.1"/>
    </source>
</evidence>
<keyword evidence="13" id="KW-0472">Membrane</keyword>
<comment type="caution">
    <text evidence="16">The sequence shown here is derived from an EMBL/GenBank/DDBJ whole genome shotgun (WGS) entry which is preliminary data.</text>
</comment>
<evidence type="ECO:0000256" key="12">
    <source>
        <dbReference type="ARBA" id="ARBA00031533"/>
    </source>
</evidence>
<dbReference type="InterPro" id="IPR045357">
    <property type="entry name" value="Aminopeptidase_N-like_N"/>
</dbReference>
<dbReference type="Proteomes" id="UP001165580">
    <property type="component" value="Unassembled WGS sequence"/>
</dbReference>
<dbReference type="InterPro" id="IPR050344">
    <property type="entry name" value="Peptidase_M1_aminopeptidases"/>
</dbReference>
<dbReference type="EMBL" id="JANTEZ010000002">
    <property type="protein sequence ID" value="MCS5713834.1"/>
    <property type="molecule type" value="Genomic_DNA"/>
</dbReference>
<evidence type="ECO:0000256" key="9">
    <source>
        <dbReference type="ARBA" id="ARBA00022833"/>
    </source>
</evidence>
<keyword evidence="9" id="KW-0862">Zinc</keyword>
<dbReference type="InterPro" id="IPR027268">
    <property type="entry name" value="Peptidase_M4/M1_CTD_sf"/>
</dbReference>
<dbReference type="RefSeq" id="WP_259485375.1">
    <property type="nucleotide sequence ID" value="NZ_JANTEZ010000002.1"/>
</dbReference>
<dbReference type="SUPFAM" id="SSF55486">
    <property type="entry name" value="Metalloproteases ('zincins'), catalytic domain"/>
    <property type="match status" value="1"/>
</dbReference>
<evidence type="ECO:0000259" key="14">
    <source>
        <dbReference type="Pfam" id="PF01433"/>
    </source>
</evidence>
<feature type="domain" description="Aminopeptidase N-like N-terminal" evidence="15">
    <location>
        <begin position="267"/>
        <end position="329"/>
    </location>
</feature>
<evidence type="ECO:0000313" key="17">
    <source>
        <dbReference type="Proteomes" id="UP001165580"/>
    </source>
</evidence>
<evidence type="ECO:0000256" key="8">
    <source>
        <dbReference type="ARBA" id="ARBA00022801"/>
    </source>
</evidence>
<evidence type="ECO:0000256" key="7">
    <source>
        <dbReference type="ARBA" id="ARBA00022723"/>
    </source>
</evidence>
<accession>A0ABT2GC92</accession>
<dbReference type="InterPro" id="IPR014782">
    <property type="entry name" value="Peptidase_M1_dom"/>
</dbReference>
<keyword evidence="17" id="KW-1185">Reference proteome</keyword>
<dbReference type="Pfam" id="PF17900">
    <property type="entry name" value="Peptidase_M1_N"/>
    <property type="match status" value="1"/>
</dbReference>
<dbReference type="PRINTS" id="PR00756">
    <property type="entry name" value="ALADIPTASE"/>
</dbReference>
<feature type="domain" description="Peptidase M1 membrane alanine aminopeptidase" evidence="14">
    <location>
        <begin position="449"/>
        <end position="590"/>
    </location>
</feature>
<evidence type="ECO:0000256" key="13">
    <source>
        <dbReference type="SAM" id="Phobius"/>
    </source>
</evidence>
<feature type="transmembrane region" description="Helical" evidence="13">
    <location>
        <begin position="47"/>
        <end position="66"/>
    </location>
</feature>
<keyword evidence="8" id="KW-0378">Hydrolase</keyword>
<evidence type="ECO:0000256" key="10">
    <source>
        <dbReference type="ARBA" id="ARBA00023049"/>
    </source>
</evidence>
<comment type="catalytic activity">
    <reaction evidence="1">
        <text>Release of an N-terminal amino acid, Xaa-|-Yaa- from a peptide, amide or arylamide. Xaa is preferably Ala, but may be most amino acids including Pro (slow action). When a terminal hydrophobic residue is followed by a prolyl residue, the two may be released as an intact Xaa-Pro dipeptide.</text>
        <dbReference type="EC" id="3.4.11.2"/>
    </reaction>
</comment>
<dbReference type="InterPro" id="IPR001930">
    <property type="entry name" value="Peptidase_M1"/>
</dbReference>
<sequence>MTSCVLAATGFESWPLLLAVGLLAIGGGTAAWLLLGRRNRTAKTAAFAAIPLLVLALVASGGFAPAPASAAAPCPPGSTPSPMPSTPAPIITPTPTASPSPVDYQPGAAGIGDAYFPLDGNGGYDVQHYDLDLAYAPDTDVLSGTATVTAVATQNLSTFNLDFDTRAVDGTDSIVISAITVNGQAADWSLASTQISDVTGQPRVDGDEGGDATPPRTELTVIPLSGIPLGETISTTVAYSGVPIEVADAFGPAGVFATPTGAVVVGQPRVAATWFPANDHPSDKATFSTRMTVPEGLQVIGNGRLAGQTTANGQTTFDWEMDEPMATYLATATLGDYAVTSETGADGITYYDAIDPTLFQRDVDGAPGVKVGAVAKTIFESEPEVISFLSQYFGAYPFTEAGGLAIGYIGEHVDPDTGETVPDDLPYALENQTRPIYPAWAFPADADPSVVVHELAHQWYGDSLSMQRWSDIWLNEGFATYAEWLWAAEHGGPSTQEAFQAAYDRRDASSPFWQTVVADPGAAGIFDGAVYDRGGMTLQALRTEVGDDDFFAILKGWATEHAGTAVSTEQFVAYAEQVSGDDLTAFFDTWIYSAGKPALN</sequence>
<dbReference type="SUPFAM" id="SSF63737">
    <property type="entry name" value="Leukotriene A4 hydrolase N-terminal domain"/>
    <property type="match status" value="1"/>
</dbReference>
<evidence type="ECO:0000256" key="5">
    <source>
        <dbReference type="ARBA" id="ARBA00015611"/>
    </source>
</evidence>
<dbReference type="Gene3D" id="1.10.390.10">
    <property type="entry name" value="Neutral Protease Domain 2"/>
    <property type="match status" value="1"/>
</dbReference>
<evidence type="ECO:0000256" key="6">
    <source>
        <dbReference type="ARBA" id="ARBA00022670"/>
    </source>
</evidence>
<gene>
    <name evidence="16" type="ORF">NVV95_04630</name>
</gene>
<evidence type="ECO:0000256" key="2">
    <source>
        <dbReference type="ARBA" id="ARBA00001947"/>
    </source>
</evidence>
<dbReference type="Pfam" id="PF01433">
    <property type="entry name" value="Peptidase_M1"/>
    <property type="match status" value="1"/>
</dbReference>